<dbReference type="InterPro" id="IPR009057">
    <property type="entry name" value="Homeodomain-like_sf"/>
</dbReference>
<dbReference type="PROSITE" id="PS50977">
    <property type="entry name" value="HTH_TETR_2"/>
    <property type="match status" value="1"/>
</dbReference>
<sequence length="241" mass="26667">MQNVRAVRTTRAEVRGVGMFRGLVSPDEMTTSQRDKRERVLEAAVRLLVDETPDRVSVKAVSVESGVALATIYRFFASKDHLLAAALLHWEAPLEQAAAALADADLSPVDRLVAIVRRGTRSYLRIPNMLACMVYAATSTDPQVREIMVELRLSTERALRSQMIDVPADQQHLLSEIIQALWWDLLVAWHGGRQTLTQGLDQVNQAIHLVFAGLVAPRSTPPAGDSRPHRARGRRAPSVPD</sequence>
<dbReference type="Gene3D" id="1.10.357.10">
    <property type="entry name" value="Tetracycline Repressor, domain 2"/>
    <property type="match status" value="1"/>
</dbReference>
<protein>
    <recommendedName>
        <fullName evidence="4">HTH tetR-type domain-containing protein</fullName>
    </recommendedName>
</protein>
<feature type="DNA-binding region" description="H-T-H motif" evidence="2">
    <location>
        <begin position="57"/>
        <end position="76"/>
    </location>
</feature>
<evidence type="ECO:0000256" key="2">
    <source>
        <dbReference type="PROSITE-ProRule" id="PRU00335"/>
    </source>
</evidence>
<evidence type="ECO:0000313" key="6">
    <source>
        <dbReference type="Proteomes" id="UP001500618"/>
    </source>
</evidence>
<dbReference type="EMBL" id="BAAANY010000017">
    <property type="protein sequence ID" value="GAA1689709.1"/>
    <property type="molecule type" value="Genomic_DNA"/>
</dbReference>
<comment type="caution">
    <text evidence="5">The sequence shown here is derived from an EMBL/GenBank/DDBJ whole genome shotgun (WGS) entry which is preliminary data.</text>
</comment>
<evidence type="ECO:0000256" key="3">
    <source>
        <dbReference type="SAM" id="MobiDB-lite"/>
    </source>
</evidence>
<keyword evidence="6" id="KW-1185">Reference proteome</keyword>
<accession>A0ABN2HKY6</accession>
<evidence type="ECO:0000259" key="4">
    <source>
        <dbReference type="PROSITE" id="PS50977"/>
    </source>
</evidence>
<dbReference type="InterPro" id="IPR041642">
    <property type="entry name" value="KstR_C"/>
</dbReference>
<organism evidence="5 6">
    <name type="scientific">Fodinicola feengrottensis</name>
    <dbReference type="NCBI Taxonomy" id="435914"/>
    <lineage>
        <taxon>Bacteria</taxon>
        <taxon>Bacillati</taxon>
        <taxon>Actinomycetota</taxon>
        <taxon>Actinomycetes</taxon>
        <taxon>Mycobacteriales</taxon>
        <taxon>Fodinicola</taxon>
    </lineage>
</organism>
<feature type="domain" description="HTH tetR-type" evidence="4">
    <location>
        <begin position="34"/>
        <end position="94"/>
    </location>
</feature>
<gene>
    <name evidence="5" type="ORF">GCM10009765_43810</name>
</gene>
<evidence type="ECO:0000256" key="1">
    <source>
        <dbReference type="ARBA" id="ARBA00023125"/>
    </source>
</evidence>
<dbReference type="Pfam" id="PF00440">
    <property type="entry name" value="TetR_N"/>
    <property type="match status" value="1"/>
</dbReference>
<dbReference type="InterPro" id="IPR050109">
    <property type="entry name" value="HTH-type_TetR-like_transc_reg"/>
</dbReference>
<dbReference type="SUPFAM" id="SSF46689">
    <property type="entry name" value="Homeodomain-like"/>
    <property type="match status" value="1"/>
</dbReference>
<dbReference type="Proteomes" id="UP001500618">
    <property type="component" value="Unassembled WGS sequence"/>
</dbReference>
<reference evidence="5 6" key="1">
    <citation type="journal article" date="2019" name="Int. J. Syst. Evol. Microbiol.">
        <title>The Global Catalogue of Microorganisms (GCM) 10K type strain sequencing project: providing services to taxonomists for standard genome sequencing and annotation.</title>
        <authorList>
            <consortium name="The Broad Institute Genomics Platform"/>
            <consortium name="The Broad Institute Genome Sequencing Center for Infectious Disease"/>
            <person name="Wu L."/>
            <person name="Ma J."/>
        </authorList>
    </citation>
    <scope>NUCLEOTIDE SEQUENCE [LARGE SCALE GENOMIC DNA]</scope>
    <source>
        <strain evidence="5 6">JCM 14718</strain>
    </source>
</reference>
<dbReference type="InterPro" id="IPR001647">
    <property type="entry name" value="HTH_TetR"/>
</dbReference>
<keyword evidence="1 2" id="KW-0238">DNA-binding</keyword>
<name>A0ABN2HKY6_9ACTN</name>
<feature type="region of interest" description="Disordered" evidence="3">
    <location>
        <begin position="218"/>
        <end position="241"/>
    </location>
</feature>
<dbReference type="PANTHER" id="PTHR30055">
    <property type="entry name" value="HTH-TYPE TRANSCRIPTIONAL REGULATOR RUTR"/>
    <property type="match status" value="1"/>
</dbReference>
<dbReference type="PANTHER" id="PTHR30055:SF242">
    <property type="entry name" value="HTH-TYPE TRANSCRIPTIONAL REPRESSOR KSTR"/>
    <property type="match status" value="1"/>
</dbReference>
<dbReference type="Pfam" id="PF17925">
    <property type="entry name" value="TetR_C_20"/>
    <property type="match status" value="1"/>
</dbReference>
<proteinExistence type="predicted"/>
<evidence type="ECO:0000313" key="5">
    <source>
        <dbReference type="EMBL" id="GAA1689709.1"/>
    </source>
</evidence>